<dbReference type="CDD" id="cd09272">
    <property type="entry name" value="RNase_HI_RT_Ty1"/>
    <property type="match status" value="1"/>
</dbReference>
<gene>
    <name evidence="2" type="ORF">Scaly_2695700</name>
</gene>
<dbReference type="SUPFAM" id="SSF56672">
    <property type="entry name" value="DNA/RNA polymerases"/>
    <property type="match status" value="1"/>
</dbReference>
<evidence type="ECO:0000259" key="1">
    <source>
        <dbReference type="Pfam" id="PF07727"/>
    </source>
</evidence>
<protein>
    <submittedName>
        <fullName evidence="2">Retrovirus-related Pol polyprotein from transposon RE1</fullName>
    </submittedName>
</protein>
<dbReference type="InterPro" id="IPR043502">
    <property type="entry name" value="DNA/RNA_pol_sf"/>
</dbReference>
<evidence type="ECO:0000313" key="2">
    <source>
        <dbReference type="EMBL" id="KAL0289674.1"/>
    </source>
</evidence>
<comment type="caution">
    <text evidence="2">The sequence shown here is derived from an EMBL/GenBank/DDBJ whole genome shotgun (WGS) entry which is preliminary data.</text>
</comment>
<dbReference type="EMBL" id="JACGWM010001682">
    <property type="protein sequence ID" value="KAL0289674.1"/>
    <property type="molecule type" value="Genomic_DNA"/>
</dbReference>
<dbReference type="PANTHER" id="PTHR11439:SF465">
    <property type="entry name" value="REVERSE TRANSCRIPTASE TY1_COPIA-TYPE DOMAIN-CONTAINING PROTEIN"/>
    <property type="match status" value="1"/>
</dbReference>
<feature type="domain" description="Reverse transcriptase Ty1/copia-type" evidence="1">
    <location>
        <begin position="239"/>
        <end position="347"/>
    </location>
</feature>
<reference evidence="2" key="2">
    <citation type="journal article" date="2024" name="Plant">
        <title>Genomic evolution and insights into agronomic trait innovations of Sesamum species.</title>
        <authorList>
            <person name="Miao H."/>
            <person name="Wang L."/>
            <person name="Qu L."/>
            <person name="Liu H."/>
            <person name="Sun Y."/>
            <person name="Le M."/>
            <person name="Wang Q."/>
            <person name="Wei S."/>
            <person name="Zheng Y."/>
            <person name="Lin W."/>
            <person name="Duan Y."/>
            <person name="Cao H."/>
            <person name="Xiong S."/>
            <person name="Wang X."/>
            <person name="Wei L."/>
            <person name="Li C."/>
            <person name="Ma Q."/>
            <person name="Ju M."/>
            <person name="Zhao R."/>
            <person name="Li G."/>
            <person name="Mu C."/>
            <person name="Tian Q."/>
            <person name="Mei H."/>
            <person name="Zhang T."/>
            <person name="Gao T."/>
            <person name="Zhang H."/>
        </authorList>
    </citation>
    <scope>NUCLEOTIDE SEQUENCE</scope>
    <source>
        <strain evidence="2">KEN8</strain>
    </source>
</reference>
<proteinExistence type="predicted"/>
<accession>A0AAW2J5H1</accession>
<dbReference type="PANTHER" id="PTHR11439">
    <property type="entry name" value="GAG-POL-RELATED RETROTRANSPOSON"/>
    <property type="match status" value="1"/>
</dbReference>
<organism evidence="2">
    <name type="scientific">Sesamum calycinum</name>
    <dbReference type="NCBI Taxonomy" id="2727403"/>
    <lineage>
        <taxon>Eukaryota</taxon>
        <taxon>Viridiplantae</taxon>
        <taxon>Streptophyta</taxon>
        <taxon>Embryophyta</taxon>
        <taxon>Tracheophyta</taxon>
        <taxon>Spermatophyta</taxon>
        <taxon>Magnoliopsida</taxon>
        <taxon>eudicotyledons</taxon>
        <taxon>Gunneridae</taxon>
        <taxon>Pentapetalae</taxon>
        <taxon>asterids</taxon>
        <taxon>lamiids</taxon>
        <taxon>Lamiales</taxon>
        <taxon>Pedaliaceae</taxon>
        <taxon>Sesamum</taxon>
    </lineage>
</organism>
<sequence>MASSSTTIPDMSGGIGSRSETLNPRIQILDHPRMVMISTPLNGINWLSWSRSKSMVRVRSSLWRMRWTFALQDSEINSMSQDFGLDPLPHVNKVFPMVLWVERQRQVNMSPIDTGDNSAFFGRGQEQQRGNNSWNYNGYIRGYLVADLMEALKLVQGKLPQEPVQVRYAQIDEMAAWLNDFQCDLSFVFFADTIAVTPTHTAFLAALSTVQEPQSYLQARGKEEWEKVMIDELVALEKNETWSVVDLPKGKKAIGCKWVYKVKLKLDGSVERYKARLVAKGYNQVEGVDYFDKFSPVAKAVTVRVLLAVAFSFTWPIHQIDINNAFLHGFLEEDIYMQVPDGYSVSPGQVYAKFTIKDLGPAKYFLGLEIARSLEGTSVTQHKYDPEPYCRLMGCLLYLSFTRHDISFGAQQLSQFVHKLGQSHMNAALHHVKYLKGNPTQGLSFPSSNALTLTVYCDADWVDCVDSRCSVMGYYIFLGTTLVSWKIKKHTTVARSTTEAEYRSLGTTVCELQ</sequence>
<name>A0AAW2J5H1_9LAMI</name>
<dbReference type="AlphaFoldDB" id="A0AAW2J5H1"/>
<dbReference type="Pfam" id="PF07727">
    <property type="entry name" value="RVT_2"/>
    <property type="match status" value="1"/>
</dbReference>
<dbReference type="InterPro" id="IPR013103">
    <property type="entry name" value="RVT_2"/>
</dbReference>
<reference evidence="2" key="1">
    <citation type="submission" date="2020-06" db="EMBL/GenBank/DDBJ databases">
        <authorList>
            <person name="Li T."/>
            <person name="Hu X."/>
            <person name="Zhang T."/>
            <person name="Song X."/>
            <person name="Zhang H."/>
            <person name="Dai N."/>
            <person name="Sheng W."/>
            <person name="Hou X."/>
            <person name="Wei L."/>
        </authorList>
    </citation>
    <scope>NUCLEOTIDE SEQUENCE</scope>
    <source>
        <strain evidence="2">KEN8</strain>
        <tissue evidence="2">Leaf</tissue>
    </source>
</reference>